<dbReference type="EMBL" id="OY731402">
    <property type="protein sequence ID" value="CAJ1956484.1"/>
    <property type="molecule type" value="Genomic_DNA"/>
</dbReference>
<protein>
    <submittedName>
        <fullName evidence="2">Uncharacterized protein</fullName>
    </submittedName>
</protein>
<dbReference type="PANTHER" id="PTHR33090">
    <property type="entry name" value="DUF3774 DOMAIN PROTEIN-RELATED"/>
    <property type="match status" value="1"/>
</dbReference>
<feature type="compositionally biased region" description="Basic and acidic residues" evidence="1">
    <location>
        <begin position="179"/>
        <end position="189"/>
    </location>
</feature>
<name>A0AA86SFB3_9FABA</name>
<dbReference type="Pfam" id="PF12609">
    <property type="entry name" value="DUF3774"/>
    <property type="match status" value="1"/>
</dbReference>
<evidence type="ECO:0000256" key="1">
    <source>
        <dbReference type="SAM" id="MobiDB-lite"/>
    </source>
</evidence>
<dbReference type="InterPro" id="IPR022251">
    <property type="entry name" value="DUF3774_wound-induced"/>
</dbReference>
<gene>
    <name evidence="2" type="ORF">AYBTSS11_LOCUS16683</name>
</gene>
<dbReference type="Proteomes" id="UP001189624">
    <property type="component" value="Chromosome 5"/>
</dbReference>
<evidence type="ECO:0000313" key="3">
    <source>
        <dbReference type="Proteomes" id="UP001189624"/>
    </source>
</evidence>
<dbReference type="AlphaFoldDB" id="A0AA86SFB3"/>
<reference evidence="2" key="1">
    <citation type="submission" date="2023-10" db="EMBL/GenBank/DDBJ databases">
        <authorList>
            <person name="Domelevo Entfellner J.-B."/>
        </authorList>
    </citation>
    <scope>NUCLEOTIDE SEQUENCE</scope>
</reference>
<feature type="region of interest" description="Disordered" evidence="1">
    <location>
        <begin position="160"/>
        <end position="189"/>
    </location>
</feature>
<feature type="compositionally biased region" description="Low complexity" evidence="1">
    <location>
        <begin position="167"/>
        <end position="177"/>
    </location>
</feature>
<sequence>MLAHVYGGVSMTVRPYLSRQKHNTMVADDCKVHELIYSPTGVAPSMEEEIKDTSPKKDNLVSSHKGGSSRIPGPSNPVIRVGDNNGFENVLHQPAKNSNVDAAHRFKKAEESLRTVMYLSSLLVATTVGVVETLKDQGYCKMNNTVKSVTQHAKNQIGSATQAKKLASPSSSSSAISNKLRDEKRRKAEESLRTVMYLSTWGPNS</sequence>
<keyword evidence="3" id="KW-1185">Reference proteome</keyword>
<organism evidence="2 3">
    <name type="scientific">Sphenostylis stenocarpa</name>
    <dbReference type="NCBI Taxonomy" id="92480"/>
    <lineage>
        <taxon>Eukaryota</taxon>
        <taxon>Viridiplantae</taxon>
        <taxon>Streptophyta</taxon>
        <taxon>Embryophyta</taxon>
        <taxon>Tracheophyta</taxon>
        <taxon>Spermatophyta</taxon>
        <taxon>Magnoliopsida</taxon>
        <taxon>eudicotyledons</taxon>
        <taxon>Gunneridae</taxon>
        <taxon>Pentapetalae</taxon>
        <taxon>rosids</taxon>
        <taxon>fabids</taxon>
        <taxon>Fabales</taxon>
        <taxon>Fabaceae</taxon>
        <taxon>Papilionoideae</taxon>
        <taxon>50 kb inversion clade</taxon>
        <taxon>NPAAA clade</taxon>
        <taxon>indigoferoid/millettioid clade</taxon>
        <taxon>Phaseoleae</taxon>
        <taxon>Sphenostylis</taxon>
    </lineage>
</organism>
<dbReference type="Gramene" id="rna-AYBTSS11_LOCUS16683">
    <property type="protein sequence ID" value="CAJ1956484.1"/>
    <property type="gene ID" value="gene-AYBTSS11_LOCUS16683"/>
</dbReference>
<proteinExistence type="predicted"/>
<feature type="region of interest" description="Disordered" evidence="1">
    <location>
        <begin position="43"/>
        <end position="77"/>
    </location>
</feature>
<evidence type="ECO:0000313" key="2">
    <source>
        <dbReference type="EMBL" id="CAJ1956484.1"/>
    </source>
</evidence>
<accession>A0AA86SFB3</accession>